<evidence type="ECO:0000256" key="7">
    <source>
        <dbReference type="SAM" id="Phobius"/>
    </source>
</evidence>
<dbReference type="GO" id="GO:0005886">
    <property type="term" value="C:plasma membrane"/>
    <property type="evidence" value="ECO:0007669"/>
    <property type="project" value="UniProtKB-SubCell"/>
</dbReference>
<dbReference type="PATRIC" id="fig|883169.3.peg.1309"/>
<dbReference type="HOGENOM" id="CLU_086615_0_0_11"/>
<reference evidence="8 11" key="1">
    <citation type="journal article" date="2012" name="J. Bacteriol.">
        <title>Draft Genome Sequence of Turicella otitidis ATCC 51513, Isolated from Middle Ear Fluid from a Child with Otitis Media.</title>
        <authorList>
            <person name="Brinkrolf K."/>
            <person name="Schneider J."/>
            <person name="Knecht M."/>
            <person name="Ruckert C."/>
            <person name="Tauch A."/>
        </authorList>
    </citation>
    <scope>NUCLEOTIDE SEQUENCE [LARGE SCALE GENOMIC DNA]</scope>
    <source>
        <strain evidence="8 11">ATCC 51513</strain>
    </source>
</reference>
<dbReference type="Proteomes" id="UP000006078">
    <property type="component" value="Unassembled WGS sequence"/>
</dbReference>
<dbReference type="NCBIfam" id="NF006521">
    <property type="entry name" value="PRK08965.1-5"/>
    <property type="match status" value="1"/>
</dbReference>
<evidence type="ECO:0000256" key="4">
    <source>
        <dbReference type="ARBA" id="ARBA00022692"/>
    </source>
</evidence>
<evidence type="ECO:0000256" key="3">
    <source>
        <dbReference type="ARBA" id="ARBA00022475"/>
    </source>
</evidence>
<evidence type="ECO:0000256" key="2">
    <source>
        <dbReference type="ARBA" id="ARBA00006228"/>
    </source>
</evidence>
<evidence type="ECO:0000313" key="10">
    <source>
        <dbReference type="Proteomes" id="UP000006078"/>
    </source>
</evidence>
<comment type="caution">
    <text evidence="8">The sequence shown here is derived from an EMBL/GenBank/DDBJ whole genome shotgun (WGS) entry which is preliminary data.</text>
</comment>
<comment type="subcellular location">
    <subcellularLocation>
        <location evidence="1">Cell membrane</location>
        <topology evidence="1">Multi-pass membrane protein</topology>
    </subcellularLocation>
</comment>
<evidence type="ECO:0000256" key="6">
    <source>
        <dbReference type="ARBA" id="ARBA00023136"/>
    </source>
</evidence>
<dbReference type="PANTHER" id="PTHR34584:SF1">
    <property type="entry name" value="NA(+)_H(+) ANTIPORTER SUBUNIT E1"/>
    <property type="match status" value="1"/>
</dbReference>
<dbReference type="PANTHER" id="PTHR34584">
    <property type="entry name" value="NA(+)/H(+) ANTIPORTER SUBUNIT E1"/>
    <property type="match status" value="1"/>
</dbReference>
<dbReference type="EMBL" id="AHAE01000066">
    <property type="protein sequence ID" value="EJZ81708.1"/>
    <property type="molecule type" value="Genomic_DNA"/>
</dbReference>
<dbReference type="Proteomes" id="UP000011016">
    <property type="component" value="Unassembled WGS sequence"/>
</dbReference>
<dbReference type="AlphaFoldDB" id="I7KJU0"/>
<keyword evidence="4 7" id="KW-0812">Transmembrane</keyword>
<accession>I7KJU0</accession>
<sequence length="171" mass="19177">MRTFKNMIRRIRPLTVVFTTILWCVLQGELSVGNVLAGLVIGLGVTIALPLPKVPVQRHRVDWPLLVRYLILWVKDLFVASAKVAWLAIRPKDPPKTSIVRVPMRLESELGLATATMLYNLQPGGSITDIDIANRVFTVHLLDAGDDESLDKEIARLKGLETLLIRIYESK</sequence>
<dbReference type="eggNOG" id="COG1863">
    <property type="taxonomic scope" value="Bacteria"/>
</dbReference>
<evidence type="ECO:0000313" key="8">
    <source>
        <dbReference type="EMBL" id="CCI83830.1"/>
    </source>
</evidence>
<evidence type="ECO:0000313" key="9">
    <source>
        <dbReference type="EMBL" id="EJZ81708.1"/>
    </source>
</evidence>
<evidence type="ECO:0000313" key="11">
    <source>
        <dbReference type="Proteomes" id="UP000011016"/>
    </source>
</evidence>
<dbReference type="OrthoDB" id="3556991at2"/>
<organism evidence="8 11">
    <name type="scientific">Corynebacterium otitidis ATCC 51513</name>
    <dbReference type="NCBI Taxonomy" id="883169"/>
    <lineage>
        <taxon>Bacteria</taxon>
        <taxon>Bacillati</taxon>
        <taxon>Actinomycetota</taxon>
        <taxon>Actinomycetes</taxon>
        <taxon>Mycobacteriales</taxon>
        <taxon>Corynebacteriaceae</taxon>
        <taxon>Corynebacterium</taxon>
    </lineage>
</organism>
<evidence type="ECO:0000256" key="5">
    <source>
        <dbReference type="ARBA" id="ARBA00022989"/>
    </source>
</evidence>
<feature type="transmembrane region" description="Helical" evidence="7">
    <location>
        <begin position="66"/>
        <end position="89"/>
    </location>
</feature>
<comment type="similarity">
    <text evidence="2">Belongs to the CPA3 antiporters (TC 2.A.63) subunit E family.</text>
</comment>
<gene>
    <name evidence="8" type="primary">mrpE</name>
    <name evidence="8" type="ORF">BN46_1104</name>
    <name evidence="9" type="ORF">HMPREF9719_01360</name>
</gene>
<name>I7KJU0_9CORY</name>
<evidence type="ECO:0000256" key="1">
    <source>
        <dbReference type="ARBA" id="ARBA00004651"/>
    </source>
</evidence>
<keyword evidence="6 7" id="KW-0472">Membrane</keyword>
<dbReference type="EMBL" id="CAJZ01000156">
    <property type="protein sequence ID" value="CCI83830.1"/>
    <property type="molecule type" value="Genomic_DNA"/>
</dbReference>
<proteinExistence type="inferred from homology"/>
<reference evidence="9 10" key="2">
    <citation type="submission" date="2012-08" db="EMBL/GenBank/DDBJ databases">
        <title>The Genome Sequence of Turicella otitidis ATCC 51513.</title>
        <authorList>
            <consortium name="The Broad Institute Genome Sequencing Platform"/>
            <person name="Earl A."/>
            <person name="Ward D."/>
            <person name="Feldgarden M."/>
            <person name="Gevers D."/>
            <person name="Huys G."/>
            <person name="Walker B."/>
            <person name="Young S.K."/>
            <person name="Zeng Q."/>
            <person name="Gargeya S."/>
            <person name="Fitzgerald M."/>
            <person name="Haas B."/>
            <person name="Abouelleil A."/>
            <person name="Alvarado L."/>
            <person name="Arachchi H.M."/>
            <person name="Berlin A.M."/>
            <person name="Chapman S.B."/>
            <person name="Goldberg J."/>
            <person name="Griggs A."/>
            <person name="Gujja S."/>
            <person name="Hansen M."/>
            <person name="Howarth C."/>
            <person name="Imamovic A."/>
            <person name="Larimer J."/>
            <person name="McCowen C."/>
            <person name="Montmayeur A."/>
            <person name="Murphy C."/>
            <person name="Neiman D."/>
            <person name="Pearson M."/>
            <person name="Priest M."/>
            <person name="Roberts A."/>
            <person name="Saif S."/>
            <person name="Shea T."/>
            <person name="Sisk P."/>
            <person name="Sykes S."/>
            <person name="Wortman J."/>
            <person name="Nusbaum C."/>
            <person name="Birren B."/>
        </authorList>
    </citation>
    <scope>NUCLEOTIDE SEQUENCE [LARGE SCALE GENOMIC DNA]</scope>
    <source>
        <strain evidence="9 10">ATCC 51513</strain>
    </source>
</reference>
<dbReference type="GO" id="GO:0008324">
    <property type="term" value="F:monoatomic cation transmembrane transporter activity"/>
    <property type="evidence" value="ECO:0007669"/>
    <property type="project" value="InterPro"/>
</dbReference>
<keyword evidence="10" id="KW-1185">Reference proteome</keyword>
<protein>
    <submittedName>
        <fullName evidence="8">Multicomponent Na+:H+ antiporter subunit E</fullName>
    </submittedName>
</protein>
<dbReference type="Pfam" id="PF01899">
    <property type="entry name" value="MNHE"/>
    <property type="match status" value="1"/>
</dbReference>
<dbReference type="RefSeq" id="WP_004601250.1">
    <property type="nucleotide sequence ID" value="NZ_HF541867.1"/>
</dbReference>
<dbReference type="InterPro" id="IPR002758">
    <property type="entry name" value="Cation_antiport_E"/>
</dbReference>
<dbReference type="STRING" id="29321.AAV33_04690"/>
<keyword evidence="5 7" id="KW-1133">Transmembrane helix</keyword>
<keyword evidence="3" id="KW-1003">Cell membrane</keyword>